<dbReference type="Gene3D" id="3.40.50.2000">
    <property type="entry name" value="Glycogen Phosphorylase B"/>
    <property type="match status" value="2"/>
</dbReference>
<reference evidence="2 3" key="1">
    <citation type="submission" date="2024-11" db="EMBL/GenBank/DDBJ databases">
        <title>A near-complete genome assembly of Cinchona calisaya.</title>
        <authorList>
            <person name="Lian D.C."/>
            <person name="Zhao X.W."/>
            <person name="Wei L."/>
        </authorList>
    </citation>
    <scope>NUCLEOTIDE SEQUENCE [LARGE SCALE GENOMIC DNA]</scope>
    <source>
        <tissue evidence="2">Nenye</tissue>
    </source>
</reference>
<dbReference type="PANTHER" id="PTHR48047">
    <property type="entry name" value="GLYCOSYLTRANSFERASE"/>
    <property type="match status" value="1"/>
</dbReference>
<evidence type="ECO:0000313" key="2">
    <source>
        <dbReference type="EMBL" id="KAL3532004.1"/>
    </source>
</evidence>
<accession>A0ABD3ALF1</accession>
<protein>
    <submittedName>
        <fullName evidence="2">Uncharacterized protein</fullName>
    </submittedName>
</protein>
<dbReference type="SUPFAM" id="SSF53756">
    <property type="entry name" value="UDP-Glycosyltransferase/glycogen phosphorylase"/>
    <property type="match status" value="1"/>
</dbReference>
<proteinExistence type="inferred from homology"/>
<comment type="caution">
    <text evidence="2">The sequence shown here is derived from an EMBL/GenBank/DDBJ whole genome shotgun (WGS) entry which is preliminary data.</text>
</comment>
<dbReference type="PANTHER" id="PTHR48047:SF229">
    <property type="entry name" value="UDP-GLYCOSYLTRANSFERASE 73C3-RELATED"/>
    <property type="match status" value="1"/>
</dbReference>
<evidence type="ECO:0000313" key="3">
    <source>
        <dbReference type="Proteomes" id="UP001630127"/>
    </source>
</evidence>
<gene>
    <name evidence="2" type="ORF">ACH5RR_005525</name>
</gene>
<organism evidence="2 3">
    <name type="scientific">Cinchona calisaya</name>
    <dbReference type="NCBI Taxonomy" id="153742"/>
    <lineage>
        <taxon>Eukaryota</taxon>
        <taxon>Viridiplantae</taxon>
        <taxon>Streptophyta</taxon>
        <taxon>Embryophyta</taxon>
        <taxon>Tracheophyta</taxon>
        <taxon>Spermatophyta</taxon>
        <taxon>Magnoliopsida</taxon>
        <taxon>eudicotyledons</taxon>
        <taxon>Gunneridae</taxon>
        <taxon>Pentapetalae</taxon>
        <taxon>asterids</taxon>
        <taxon>lamiids</taxon>
        <taxon>Gentianales</taxon>
        <taxon>Rubiaceae</taxon>
        <taxon>Cinchonoideae</taxon>
        <taxon>Cinchoneae</taxon>
        <taxon>Cinchona</taxon>
    </lineage>
</organism>
<sequence length="133" mass="15272">MVPDLPDRIELTKAQVGGFVKPPISEWLYIHKQMVEAEKEAFGVVVNSFEELETYYFRHYRMAKDKKVWCIGPVSLCNKENLDLAERGNNKASINEHQCLKWLDLWEPNSVIYACLGSIARLATSQWIELGLG</sequence>
<keyword evidence="3" id="KW-1185">Reference proteome</keyword>
<name>A0ABD3ALF1_9GENT</name>
<dbReference type="EMBL" id="JBJUIK010000003">
    <property type="protein sequence ID" value="KAL3532004.1"/>
    <property type="molecule type" value="Genomic_DNA"/>
</dbReference>
<comment type="similarity">
    <text evidence="1">Belongs to the UDP-glycosyltransferase family.</text>
</comment>
<evidence type="ECO:0000256" key="1">
    <source>
        <dbReference type="ARBA" id="ARBA00009995"/>
    </source>
</evidence>
<dbReference type="AlphaFoldDB" id="A0ABD3ALF1"/>
<dbReference type="Proteomes" id="UP001630127">
    <property type="component" value="Unassembled WGS sequence"/>
</dbReference>